<dbReference type="Gene3D" id="3.10.110.10">
    <property type="entry name" value="Ubiquitin Conjugating Enzyme"/>
    <property type="match status" value="1"/>
</dbReference>
<keyword evidence="2" id="KW-0472">Membrane</keyword>
<gene>
    <name evidence="4" type="primary">UBC6</name>
    <name evidence="4" type="ORF">ALECFALPRED_000416</name>
</gene>
<feature type="transmembrane region" description="Helical" evidence="2">
    <location>
        <begin position="255"/>
        <end position="273"/>
    </location>
</feature>
<proteinExistence type="predicted"/>
<keyword evidence="2" id="KW-0812">Transmembrane</keyword>
<dbReference type="Proteomes" id="UP000664203">
    <property type="component" value="Unassembled WGS sequence"/>
</dbReference>
<evidence type="ECO:0000256" key="2">
    <source>
        <dbReference type="SAM" id="Phobius"/>
    </source>
</evidence>
<dbReference type="PANTHER" id="PTHR24067">
    <property type="entry name" value="UBIQUITIN-CONJUGATING ENZYME E2"/>
    <property type="match status" value="1"/>
</dbReference>
<name>A0A8H3PKN5_9LECA</name>
<reference evidence="4" key="1">
    <citation type="submission" date="2021-03" db="EMBL/GenBank/DDBJ databases">
        <authorList>
            <person name="Tagirdzhanova G."/>
        </authorList>
    </citation>
    <scope>NUCLEOTIDE SEQUENCE</scope>
</reference>
<sequence length="280" mass="30113">MATRAANKRLTREYATIQANPPPYIVAHPSENNILEWHYILTGPPNTPYVNGQYWGTLLFPPTYPFAPPSIRMHTPSGRFQPSTRLCLSISDFHPKSFNPAWEVSTILIGLMSFMTSDEMTTGSLGASDAERKWLAARSRWWNSTGGGSVKTPVKGNTATVKGVGAVKAGDGGVKFRAEWPELDEENWKWMTEHRIDAATGKILATPEGEIGNTSAACSPEVAALKRGPGGTTGLGDAGRAARDAGQSWVRRNKLLVVGMVVVGYVLMARLVGEGGAASS</sequence>
<dbReference type="SMART" id="SM00212">
    <property type="entry name" value="UBCc"/>
    <property type="match status" value="1"/>
</dbReference>
<dbReference type="InterPro" id="IPR016135">
    <property type="entry name" value="UBQ-conjugating_enzyme/RWD"/>
</dbReference>
<dbReference type="PROSITE" id="PS50127">
    <property type="entry name" value="UBC_2"/>
    <property type="match status" value="1"/>
</dbReference>
<dbReference type="FunFam" id="3.10.110.10:FF:000058">
    <property type="entry name" value="Ubiquitin-conjugating enzyme E2 6"/>
    <property type="match status" value="1"/>
</dbReference>
<dbReference type="InterPro" id="IPR000608">
    <property type="entry name" value="UBC"/>
</dbReference>
<feature type="domain" description="UBC core" evidence="3">
    <location>
        <begin position="5"/>
        <end position="155"/>
    </location>
</feature>
<evidence type="ECO:0000313" key="4">
    <source>
        <dbReference type="EMBL" id="CAF9943472.1"/>
    </source>
</evidence>
<evidence type="ECO:0000259" key="3">
    <source>
        <dbReference type="PROSITE" id="PS50127"/>
    </source>
</evidence>
<protein>
    <submittedName>
        <fullName evidence="4">Ubiquitin-conjugating enzyme E2 6</fullName>
    </submittedName>
</protein>
<evidence type="ECO:0000313" key="5">
    <source>
        <dbReference type="Proteomes" id="UP000664203"/>
    </source>
</evidence>
<dbReference type="SUPFAM" id="SSF54495">
    <property type="entry name" value="UBC-like"/>
    <property type="match status" value="1"/>
</dbReference>
<organism evidence="4 5">
    <name type="scientific">Alectoria fallacina</name>
    <dbReference type="NCBI Taxonomy" id="1903189"/>
    <lineage>
        <taxon>Eukaryota</taxon>
        <taxon>Fungi</taxon>
        <taxon>Dikarya</taxon>
        <taxon>Ascomycota</taxon>
        <taxon>Pezizomycotina</taxon>
        <taxon>Lecanoromycetes</taxon>
        <taxon>OSLEUM clade</taxon>
        <taxon>Lecanoromycetidae</taxon>
        <taxon>Lecanorales</taxon>
        <taxon>Lecanorineae</taxon>
        <taxon>Parmeliaceae</taxon>
        <taxon>Alectoria</taxon>
    </lineage>
</organism>
<evidence type="ECO:0000256" key="1">
    <source>
        <dbReference type="ARBA" id="ARBA00022786"/>
    </source>
</evidence>
<keyword evidence="2" id="KW-1133">Transmembrane helix</keyword>
<keyword evidence="5" id="KW-1185">Reference proteome</keyword>
<dbReference type="CDD" id="cd23799">
    <property type="entry name" value="UBCc_UBE2J"/>
    <property type="match status" value="1"/>
</dbReference>
<comment type="caution">
    <text evidence="4">The sequence shown here is derived from an EMBL/GenBank/DDBJ whole genome shotgun (WGS) entry which is preliminary data.</text>
</comment>
<accession>A0A8H3PKN5</accession>
<dbReference type="InterPro" id="IPR050113">
    <property type="entry name" value="Ub_conjugating_enzyme"/>
</dbReference>
<dbReference type="AlphaFoldDB" id="A0A8H3PKN5"/>
<dbReference type="EMBL" id="CAJPDR010001049">
    <property type="protein sequence ID" value="CAF9943472.1"/>
    <property type="molecule type" value="Genomic_DNA"/>
</dbReference>
<dbReference type="OrthoDB" id="1158011at2759"/>
<dbReference type="Pfam" id="PF00179">
    <property type="entry name" value="UQ_con"/>
    <property type="match status" value="1"/>
</dbReference>
<keyword evidence="1" id="KW-0833">Ubl conjugation pathway</keyword>